<sequence>MSEPEEDVRDRLQRMRGRTKDLEKAAEQATDPAERRRLEDEAHRLESRSAQVSGMASGDIYPME</sequence>
<dbReference type="Pfam" id="PF19908">
    <property type="entry name" value="DUF6381"/>
    <property type="match status" value="1"/>
</dbReference>
<organism evidence="2">
    <name type="scientific">Streptomyces sp. NBC_01401</name>
    <dbReference type="NCBI Taxonomy" id="2903854"/>
    <lineage>
        <taxon>Bacteria</taxon>
        <taxon>Bacillati</taxon>
        <taxon>Actinomycetota</taxon>
        <taxon>Actinomycetes</taxon>
        <taxon>Kitasatosporales</taxon>
        <taxon>Streptomycetaceae</taxon>
        <taxon>Streptomyces</taxon>
    </lineage>
</organism>
<evidence type="ECO:0000313" key="2">
    <source>
        <dbReference type="EMBL" id="WTY93540.1"/>
    </source>
</evidence>
<proteinExistence type="predicted"/>
<dbReference type="AlphaFoldDB" id="A0AAU3GP05"/>
<evidence type="ECO:0000256" key="1">
    <source>
        <dbReference type="SAM" id="MobiDB-lite"/>
    </source>
</evidence>
<name>A0AAU3GP05_9ACTN</name>
<accession>A0AAU3GP05</accession>
<dbReference type="InterPro" id="IPR045961">
    <property type="entry name" value="DUF6381"/>
</dbReference>
<gene>
    <name evidence="2" type="ORF">OG626_00905</name>
</gene>
<reference evidence="2" key="1">
    <citation type="submission" date="2022-10" db="EMBL/GenBank/DDBJ databases">
        <title>The complete genomes of actinobacterial strains from the NBC collection.</title>
        <authorList>
            <person name="Joergensen T.S."/>
            <person name="Alvarez Arevalo M."/>
            <person name="Sterndorff E.B."/>
            <person name="Faurdal D."/>
            <person name="Vuksanovic O."/>
            <person name="Mourched A.-S."/>
            <person name="Charusanti P."/>
            <person name="Shaw S."/>
            <person name="Blin K."/>
            <person name="Weber T."/>
        </authorList>
    </citation>
    <scope>NUCLEOTIDE SEQUENCE</scope>
    <source>
        <strain evidence="2">NBC_01401</strain>
    </source>
</reference>
<feature type="region of interest" description="Disordered" evidence="1">
    <location>
        <begin position="1"/>
        <end position="64"/>
    </location>
</feature>
<dbReference type="EMBL" id="CP109535">
    <property type="protein sequence ID" value="WTY93540.1"/>
    <property type="molecule type" value="Genomic_DNA"/>
</dbReference>
<protein>
    <submittedName>
        <fullName evidence="2">DUF6381 family protein</fullName>
    </submittedName>
</protein>
<feature type="compositionally biased region" description="Basic and acidic residues" evidence="1">
    <location>
        <begin position="8"/>
        <end position="47"/>
    </location>
</feature>